<sequence>MKLKPCPIKGCASKWRLLRGLGAHLFIYHNKAELIDYILKAEAERLRLEEAEAHV</sequence>
<comment type="caution">
    <text evidence="1">The sequence shown here is derived from an EMBL/GenBank/DDBJ whole genome shotgun (WGS) entry which is preliminary data.</text>
</comment>
<name>X1TU51_9ZZZZ</name>
<gene>
    <name evidence="1" type="ORF">S12H4_28632</name>
</gene>
<accession>X1TU51</accession>
<organism evidence="1">
    <name type="scientific">marine sediment metagenome</name>
    <dbReference type="NCBI Taxonomy" id="412755"/>
    <lineage>
        <taxon>unclassified sequences</taxon>
        <taxon>metagenomes</taxon>
        <taxon>ecological metagenomes</taxon>
    </lineage>
</organism>
<dbReference type="EMBL" id="BARW01016442">
    <property type="protein sequence ID" value="GAI91080.1"/>
    <property type="molecule type" value="Genomic_DNA"/>
</dbReference>
<evidence type="ECO:0000313" key="1">
    <source>
        <dbReference type="EMBL" id="GAI91080.1"/>
    </source>
</evidence>
<reference evidence="1" key="1">
    <citation type="journal article" date="2014" name="Front. Microbiol.">
        <title>High frequency of phylogenetically diverse reductive dehalogenase-homologous genes in deep subseafloor sedimentary metagenomes.</title>
        <authorList>
            <person name="Kawai M."/>
            <person name="Futagami T."/>
            <person name="Toyoda A."/>
            <person name="Takaki Y."/>
            <person name="Nishi S."/>
            <person name="Hori S."/>
            <person name="Arai W."/>
            <person name="Tsubouchi T."/>
            <person name="Morono Y."/>
            <person name="Uchiyama I."/>
            <person name="Ito T."/>
            <person name="Fujiyama A."/>
            <person name="Inagaki F."/>
            <person name="Takami H."/>
        </authorList>
    </citation>
    <scope>NUCLEOTIDE SEQUENCE</scope>
    <source>
        <strain evidence="1">Expedition CK06-06</strain>
    </source>
</reference>
<protein>
    <submittedName>
        <fullName evidence="1">Uncharacterized protein</fullName>
    </submittedName>
</protein>
<proteinExistence type="predicted"/>
<dbReference type="AlphaFoldDB" id="X1TU51"/>